<feature type="binding site" evidence="4">
    <location>
        <position position="60"/>
    </location>
    <ligand>
        <name>L-glutamate</name>
        <dbReference type="ChEBI" id="CHEBI:29985"/>
    </ligand>
</feature>
<dbReference type="SUPFAM" id="SSF51703">
    <property type="entry name" value="Cobalamin (vitamin B12)-dependent enzymes"/>
    <property type="match status" value="1"/>
</dbReference>
<dbReference type="InterPro" id="IPR006396">
    <property type="entry name" value="Glu_mut_E"/>
</dbReference>
<comment type="cofactor">
    <cofactor evidence="4">
        <name>adenosylcob(III)alamin</name>
        <dbReference type="ChEBI" id="CHEBI:18408"/>
    </cofactor>
</comment>
<dbReference type="EMBL" id="CACRSL010000003">
    <property type="protein sequence ID" value="VYT07282.1"/>
    <property type="molecule type" value="Genomic_DNA"/>
</dbReference>
<feature type="binding site" evidence="4">
    <location>
        <position position="320"/>
    </location>
    <ligand>
        <name>adenosylcob(III)alamin</name>
        <dbReference type="ChEBI" id="CHEBI:18408"/>
    </ligand>
</feature>
<comment type="subunit">
    <text evidence="4">Heterotetramer composed of 2 epsilon subunits (GlmE) and 2 sigma subunits (GlmS). GlmE exists as a homodimer and GlmS as a monomer.</text>
</comment>
<dbReference type="GO" id="GO:0019670">
    <property type="term" value="P:anaerobic L-glutamate catabolic process"/>
    <property type="evidence" value="ECO:0007669"/>
    <property type="project" value="InterPro"/>
</dbReference>
<proteinExistence type="inferred from homology"/>
<organism evidence="5">
    <name type="scientific">uncultured Anaerotruncus sp</name>
    <dbReference type="NCBI Taxonomy" id="905011"/>
    <lineage>
        <taxon>Bacteria</taxon>
        <taxon>Bacillati</taxon>
        <taxon>Bacillota</taxon>
        <taxon>Clostridia</taxon>
        <taxon>Eubacteriales</taxon>
        <taxon>Oscillospiraceae</taxon>
        <taxon>Anaerotruncus</taxon>
        <taxon>environmental samples</taxon>
    </lineage>
</organism>
<comment type="pathway">
    <text evidence="4">Amino-acid degradation; L-glutamate degradation via mesaconate pathway; acetate and pyruvate from L-glutamate: step 1/4.</text>
</comment>
<dbReference type="GO" id="GO:0031419">
    <property type="term" value="F:cobalamin binding"/>
    <property type="evidence" value="ECO:0007669"/>
    <property type="project" value="UniProtKB-KW"/>
</dbReference>
<comment type="caution">
    <text evidence="4">Lacks conserved residue(s) required for the propagation of feature annotation.</text>
</comment>
<feature type="binding site" evidence="4">
    <location>
        <position position="291"/>
    </location>
    <ligand>
        <name>adenosylcob(III)alamin</name>
        <dbReference type="ChEBI" id="CHEBI:18408"/>
    </ligand>
</feature>
<accession>A0A6N2TRE1</accession>
<feature type="binding site" evidence="4">
    <location>
        <position position="328"/>
    </location>
    <ligand>
        <name>adenosylcob(III)alamin</name>
        <dbReference type="ChEBI" id="CHEBI:18408"/>
    </ligand>
</feature>
<dbReference type="PIRSF" id="PIRSF001495">
    <property type="entry name" value="Met_asp_mut_epsi"/>
    <property type="match status" value="1"/>
</dbReference>
<dbReference type="InterPro" id="IPR016176">
    <property type="entry name" value="Cbl-dep_enz_cat"/>
</dbReference>
<evidence type="ECO:0000256" key="4">
    <source>
        <dbReference type="HAMAP-Rule" id="MF_01923"/>
    </source>
</evidence>
<keyword evidence="2 4" id="KW-0413">Isomerase</keyword>
<feature type="binding site" evidence="4">
    <location>
        <position position="165"/>
    </location>
    <ligand>
        <name>L-glutamate</name>
        <dbReference type="ChEBI" id="CHEBI:29985"/>
    </ligand>
</feature>
<evidence type="ECO:0000256" key="3">
    <source>
        <dbReference type="ARBA" id="ARBA00023285"/>
    </source>
</evidence>
<name>A0A6N2TRE1_9FIRM</name>
<sequence>MKLTEETFLAQRKEVFFQQPAGAIDLQNAFDWQKSLPASKQFSTVLARAVEKGRVLTQPRGGVVLPEEQIALMKCQVREGQADLLTAITDSATNKGDLSAAQRLVEDSRRLGHSAQEGFPVTAHGVSGCRQVMEGVERPVQLRHRCVDARLLVETALAAGFTSIDGGGISHNLSYAKDVPLAQTLAHWQYCDRLIGEYAAAGILLNRETYGPLTGTLIPPFLSHAVSILEALLAAEQGVKCITLSYGQGGNLTQDVAAIRSLRQLAGEYLSKMGFSDVAVTVSLHQWMGGFPQEEAKAYGVISLGAVTAALGRADKVVTKTPMEAIGIPTPSAYAAGLSCTRQILSMLAEQPMPHSLAIEEESRLIGEETRSIVDCVLQLGNGDVALGAAKGVEQGILDVPFSPSRQSAGRMLPARDNEGCVRIFEPGNLPFSKDILDFHRQKIEERAKAERRAPSFQMVIDDIYAVSNSRLVGRPR</sequence>
<comment type="function">
    <text evidence="4">Catalyzes the carbon skeleton rearrangement of L-glutamate to L-threo-3-methylaspartate ((2S,3S)-3-methylaspartate).</text>
</comment>
<dbReference type="Gene3D" id="3.90.970.10">
    <property type="match status" value="1"/>
</dbReference>
<dbReference type="UniPathway" id="UPA00561">
    <property type="reaction ID" value="UER00617"/>
</dbReference>
<dbReference type="Gene3D" id="3.20.20.240">
    <property type="entry name" value="Methylmalonyl-CoA mutase"/>
    <property type="match status" value="1"/>
</dbReference>
<dbReference type="GO" id="GO:0019553">
    <property type="term" value="P:L-glutamate catabolic process via L-citramalate"/>
    <property type="evidence" value="ECO:0007669"/>
    <property type="project" value="UniProtKB-UniRule"/>
</dbReference>
<dbReference type="AlphaFoldDB" id="A0A6N2TRE1"/>
<dbReference type="Pfam" id="PF06368">
    <property type="entry name" value="Met_asp_mut_E"/>
    <property type="match status" value="1"/>
</dbReference>
<dbReference type="InterPro" id="IPR014714">
    <property type="entry name" value="Glu_mut_E_C_dom_sf"/>
</dbReference>
<comment type="similarity">
    <text evidence="4">Belongs to the methylaspartate mutase GlmE subunit family.</text>
</comment>
<evidence type="ECO:0000256" key="1">
    <source>
        <dbReference type="ARBA" id="ARBA00022628"/>
    </source>
</evidence>
<dbReference type="GO" id="GO:0050097">
    <property type="term" value="F:methylaspartate mutase activity"/>
    <property type="evidence" value="ECO:0007669"/>
    <property type="project" value="UniProtKB-UniRule"/>
</dbReference>
<dbReference type="NCBIfam" id="TIGR01503">
    <property type="entry name" value="MthylAspMut_E"/>
    <property type="match status" value="1"/>
</dbReference>
<feature type="binding site" evidence="4">
    <location>
        <begin position="143"/>
        <end position="144"/>
    </location>
    <ligand>
        <name>L-glutamate</name>
        <dbReference type="ChEBI" id="CHEBI:29985"/>
    </ligand>
</feature>
<dbReference type="EC" id="5.4.99.1" evidence="4"/>
<dbReference type="HAMAP" id="MF_01923">
    <property type="entry name" value="Me_Asp_mutase_E"/>
    <property type="match status" value="1"/>
</dbReference>
<feature type="binding site" evidence="4">
    <location>
        <position position="62"/>
    </location>
    <ligand>
        <name>adenosylcob(III)alamin</name>
        <dbReference type="ChEBI" id="CHEBI:18408"/>
    </ligand>
</feature>
<reference evidence="5" key="1">
    <citation type="submission" date="2019-11" db="EMBL/GenBank/DDBJ databases">
        <authorList>
            <person name="Feng L."/>
        </authorList>
    </citation>
    <scope>NUCLEOTIDE SEQUENCE</scope>
    <source>
        <strain evidence="5">AundefinedLFYP135</strain>
    </source>
</reference>
<evidence type="ECO:0000313" key="5">
    <source>
        <dbReference type="EMBL" id="VYT07282.1"/>
    </source>
</evidence>
<protein>
    <recommendedName>
        <fullName evidence="4">Glutamate mutase epsilon subunit</fullName>
        <ecNumber evidence="4">5.4.99.1</ecNumber>
    </recommendedName>
    <alternativeName>
        <fullName evidence="4">Glutamate mutase E chain</fullName>
    </alternativeName>
    <alternativeName>
        <fullName evidence="4">Glutamate mutase large subunit</fullName>
    </alternativeName>
    <alternativeName>
        <fullName evidence="4">Methylaspartate mutase</fullName>
    </alternativeName>
</protein>
<feature type="binding site" evidence="4">
    <location>
        <position position="175"/>
    </location>
    <ligand>
        <name>L-glutamate</name>
        <dbReference type="ChEBI" id="CHEBI:29985"/>
    </ligand>
</feature>
<gene>
    <name evidence="5" type="primary">mutE</name>
    <name evidence="4" type="synonym">glmE</name>
    <name evidence="5" type="ORF">AULFYP135_01527</name>
</gene>
<dbReference type="CDD" id="cd00245">
    <property type="entry name" value="Glm_e"/>
    <property type="match status" value="1"/>
</dbReference>
<keyword evidence="1 4" id="KW-0846">Cobalamin</keyword>
<feature type="binding site" evidence="4">
    <location>
        <position position="324"/>
    </location>
    <ligand>
        <name>adenosylcob(III)alamin</name>
        <dbReference type="ChEBI" id="CHEBI:18408"/>
    </ligand>
</feature>
<evidence type="ECO:0000256" key="2">
    <source>
        <dbReference type="ARBA" id="ARBA00023235"/>
    </source>
</evidence>
<comment type="catalytic activity">
    <reaction evidence="4">
        <text>(2S,3S)-3-methyl-L-aspartate = L-glutamate</text>
        <dbReference type="Rhea" id="RHEA:12857"/>
        <dbReference type="ChEBI" id="CHEBI:29985"/>
        <dbReference type="ChEBI" id="CHEBI:58724"/>
        <dbReference type="EC" id="5.4.99.1"/>
    </reaction>
</comment>
<keyword evidence="3 4" id="KW-0170">Cobalt</keyword>